<comment type="caution">
    <text evidence="2">The sequence shown here is derived from an EMBL/GenBank/DDBJ whole genome shotgun (WGS) entry which is preliminary data.</text>
</comment>
<proteinExistence type="predicted"/>
<dbReference type="Pfam" id="PF03717">
    <property type="entry name" value="PBP_dimer"/>
    <property type="match status" value="1"/>
</dbReference>
<dbReference type="EMBL" id="JAEAOA010001653">
    <property type="protein sequence ID" value="KAK3596122.1"/>
    <property type="molecule type" value="Genomic_DNA"/>
</dbReference>
<dbReference type="AlphaFoldDB" id="A0AAE0SQ27"/>
<reference evidence="2" key="1">
    <citation type="journal article" date="2021" name="Genome Biol. Evol.">
        <title>A High-Quality Reference Genome for a Parasitic Bivalve with Doubly Uniparental Inheritance (Bivalvia: Unionida).</title>
        <authorList>
            <person name="Smith C.H."/>
        </authorList>
    </citation>
    <scope>NUCLEOTIDE SEQUENCE</scope>
    <source>
        <strain evidence="2">CHS0354</strain>
    </source>
</reference>
<dbReference type="Gene3D" id="3.90.1310.10">
    <property type="entry name" value="Penicillin-binding protein 2a (Domain 2)"/>
    <property type="match status" value="1"/>
</dbReference>
<evidence type="ECO:0000259" key="1">
    <source>
        <dbReference type="Pfam" id="PF03717"/>
    </source>
</evidence>
<gene>
    <name evidence="2" type="ORF">CHS0354_027392</name>
</gene>
<organism evidence="2 3">
    <name type="scientific">Potamilus streckersoni</name>
    <dbReference type="NCBI Taxonomy" id="2493646"/>
    <lineage>
        <taxon>Eukaryota</taxon>
        <taxon>Metazoa</taxon>
        <taxon>Spiralia</taxon>
        <taxon>Lophotrochozoa</taxon>
        <taxon>Mollusca</taxon>
        <taxon>Bivalvia</taxon>
        <taxon>Autobranchia</taxon>
        <taxon>Heteroconchia</taxon>
        <taxon>Palaeoheterodonta</taxon>
        <taxon>Unionida</taxon>
        <taxon>Unionoidea</taxon>
        <taxon>Unionidae</taxon>
        <taxon>Ambleminae</taxon>
        <taxon>Lampsilini</taxon>
        <taxon>Potamilus</taxon>
    </lineage>
</organism>
<name>A0AAE0SQ27_9BIVA</name>
<dbReference type="Proteomes" id="UP001195483">
    <property type="component" value="Unassembled WGS sequence"/>
</dbReference>
<sequence length="137" mass="16101">MDEYFKYPGQSFEDRINWVKALVIDHDRMDRMAQEKLRKIKAVSVQRGKIIDAEGEILAMSLPVYSRLCLPDKSKTLKKTAKAFLRYWNKKYPLIFSNRRRVYLIQRSISDAQYSALSKADLPGIYFQSEFMRVVPA</sequence>
<evidence type="ECO:0000313" key="2">
    <source>
        <dbReference type="EMBL" id="KAK3596122.1"/>
    </source>
</evidence>
<dbReference type="GO" id="GO:0008658">
    <property type="term" value="F:penicillin binding"/>
    <property type="evidence" value="ECO:0007669"/>
    <property type="project" value="InterPro"/>
</dbReference>
<dbReference type="InterPro" id="IPR036138">
    <property type="entry name" value="PBP_dimer_sf"/>
</dbReference>
<keyword evidence="3" id="KW-1185">Reference proteome</keyword>
<evidence type="ECO:0000313" key="3">
    <source>
        <dbReference type="Proteomes" id="UP001195483"/>
    </source>
</evidence>
<reference evidence="2" key="3">
    <citation type="submission" date="2023-05" db="EMBL/GenBank/DDBJ databases">
        <authorList>
            <person name="Smith C.H."/>
        </authorList>
    </citation>
    <scope>NUCLEOTIDE SEQUENCE</scope>
    <source>
        <strain evidence="2">CHS0354</strain>
        <tissue evidence="2">Mantle</tissue>
    </source>
</reference>
<reference evidence="2" key="2">
    <citation type="journal article" date="2021" name="Genome Biol. Evol.">
        <title>Developing a high-quality reference genome for a parasitic bivalve with doubly uniparental inheritance (Bivalvia: Unionida).</title>
        <authorList>
            <person name="Smith C.H."/>
        </authorList>
    </citation>
    <scope>NUCLEOTIDE SEQUENCE</scope>
    <source>
        <strain evidence="2">CHS0354</strain>
        <tissue evidence="2">Mantle</tissue>
    </source>
</reference>
<feature type="domain" description="Penicillin-binding protein dimerisation" evidence="1">
    <location>
        <begin position="44"/>
        <end position="136"/>
    </location>
</feature>
<protein>
    <recommendedName>
        <fullName evidence="1">Penicillin-binding protein dimerisation domain-containing protein</fullName>
    </recommendedName>
</protein>
<dbReference type="InterPro" id="IPR005311">
    <property type="entry name" value="PBP_dimer"/>
</dbReference>
<accession>A0AAE0SQ27</accession>
<dbReference type="SUPFAM" id="SSF56519">
    <property type="entry name" value="Penicillin binding protein dimerisation domain"/>
    <property type="match status" value="1"/>
</dbReference>